<feature type="domain" description="Cation efflux protein transmembrane" evidence="6">
    <location>
        <begin position="2"/>
        <end position="55"/>
    </location>
</feature>
<protein>
    <recommendedName>
        <fullName evidence="6">Cation efflux protein transmembrane domain-containing protein</fullName>
    </recommendedName>
</protein>
<dbReference type="InterPro" id="IPR058533">
    <property type="entry name" value="Cation_efflux_TM"/>
</dbReference>
<keyword evidence="3 5" id="KW-1133">Transmembrane helix</keyword>
<dbReference type="Pfam" id="PF01545">
    <property type="entry name" value="Cation_efflux"/>
    <property type="match status" value="1"/>
</dbReference>
<accession>A0A7G9YTN0</accession>
<dbReference type="Gene3D" id="1.20.1510.10">
    <property type="entry name" value="Cation efflux protein transmembrane domain"/>
    <property type="match status" value="1"/>
</dbReference>
<dbReference type="SUPFAM" id="SSF161111">
    <property type="entry name" value="Cation efflux protein transmembrane domain-like"/>
    <property type="match status" value="1"/>
</dbReference>
<feature type="transmembrane region" description="Helical" evidence="5">
    <location>
        <begin position="15"/>
        <end position="48"/>
    </location>
</feature>
<organism evidence="7">
    <name type="scientific">Candidatus Methanophagaceae archaeon ANME-1 ERB6</name>
    <dbReference type="NCBI Taxonomy" id="2759912"/>
    <lineage>
        <taxon>Archaea</taxon>
        <taxon>Methanobacteriati</taxon>
        <taxon>Methanobacteriota</taxon>
        <taxon>Stenosarchaea group</taxon>
        <taxon>Methanomicrobia</taxon>
        <taxon>Candidatus Methanophagales</taxon>
        <taxon>Candidatus Methanophagaceae</taxon>
    </lineage>
</organism>
<comment type="subcellular location">
    <subcellularLocation>
        <location evidence="1">Membrane</location>
        <topology evidence="1">Multi-pass membrane protein</topology>
    </subcellularLocation>
</comment>
<evidence type="ECO:0000256" key="1">
    <source>
        <dbReference type="ARBA" id="ARBA00004141"/>
    </source>
</evidence>
<evidence type="ECO:0000256" key="5">
    <source>
        <dbReference type="SAM" id="Phobius"/>
    </source>
</evidence>
<evidence type="ECO:0000256" key="4">
    <source>
        <dbReference type="ARBA" id="ARBA00023136"/>
    </source>
</evidence>
<keyword evidence="2 5" id="KW-0812">Transmembrane</keyword>
<dbReference type="GO" id="GO:0008324">
    <property type="term" value="F:monoatomic cation transmembrane transporter activity"/>
    <property type="evidence" value="ECO:0007669"/>
    <property type="project" value="InterPro"/>
</dbReference>
<name>A0A7G9YTN0_9EURY</name>
<evidence type="ECO:0000259" key="6">
    <source>
        <dbReference type="Pfam" id="PF01545"/>
    </source>
</evidence>
<dbReference type="InterPro" id="IPR027469">
    <property type="entry name" value="Cation_efflux_TMD_sf"/>
</dbReference>
<evidence type="ECO:0000313" key="7">
    <source>
        <dbReference type="EMBL" id="QNO51364.1"/>
    </source>
</evidence>
<gene>
    <name evidence="7" type="ORF">KMJFBAND_00001</name>
</gene>
<reference evidence="7" key="1">
    <citation type="submission" date="2020-06" db="EMBL/GenBank/DDBJ databases">
        <title>Unique genomic features of the anaerobic methanotrophic archaea.</title>
        <authorList>
            <person name="Chadwick G.L."/>
            <person name="Skennerton C.T."/>
            <person name="Laso-Perez R."/>
            <person name="Leu A.O."/>
            <person name="Speth D.R."/>
            <person name="Yu H."/>
            <person name="Morgan-Lang C."/>
            <person name="Hatzenpichler R."/>
            <person name="Goudeau D."/>
            <person name="Malmstrom R."/>
            <person name="Brazelton W.J."/>
            <person name="Woyke T."/>
            <person name="Hallam S.J."/>
            <person name="Tyson G.W."/>
            <person name="Wegener G."/>
            <person name="Boetius A."/>
            <person name="Orphan V."/>
        </authorList>
    </citation>
    <scope>NUCLEOTIDE SEQUENCE</scope>
</reference>
<proteinExistence type="predicted"/>
<sequence>MADAYHTKTDIWSSVAVFVGLLGATFGFFTLDLIAGAVVSIFIFFGGYELIHESRKLKQGEDPKLEKFSRFIKLHLKKLTNNGVWISLWLLNLQEMTKEEHLNCLKRGFGRRFPVMLEEDDYDRIYSILEGEGLVENIGGKLKISEKGSEELKVKAIPPDVPSVIRRFWFTRRIGYNAEGL</sequence>
<evidence type="ECO:0000256" key="2">
    <source>
        <dbReference type="ARBA" id="ARBA00022692"/>
    </source>
</evidence>
<dbReference type="EMBL" id="MT631468">
    <property type="protein sequence ID" value="QNO51364.1"/>
    <property type="molecule type" value="Genomic_DNA"/>
</dbReference>
<evidence type="ECO:0000256" key="3">
    <source>
        <dbReference type="ARBA" id="ARBA00022989"/>
    </source>
</evidence>
<dbReference type="GO" id="GO:0016020">
    <property type="term" value="C:membrane"/>
    <property type="evidence" value="ECO:0007669"/>
    <property type="project" value="UniProtKB-SubCell"/>
</dbReference>
<keyword evidence="4 5" id="KW-0472">Membrane</keyword>
<dbReference type="AlphaFoldDB" id="A0A7G9YTN0"/>